<feature type="chain" id="PRO_5039479582" evidence="3">
    <location>
        <begin position="19"/>
        <end position="409"/>
    </location>
</feature>
<reference evidence="4" key="1">
    <citation type="submission" date="2020-10" db="EMBL/GenBank/DDBJ databases">
        <authorList>
            <person name="Gilroy R."/>
        </authorList>
    </citation>
    <scope>NUCLEOTIDE SEQUENCE</scope>
    <source>
        <strain evidence="4">CHK191-8634</strain>
    </source>
</reference>
<comment type="subcellular location">
    <subcellularLocation>
        <location evidence="1">Cell envelope</location>
    </subcellularLocation>
</comment>
<dbReference type="Pfam" id="PF09479">
    <property type="entry name" value="Flg_new"/>
    <property type="match status" value="2"/>
</dbReference>
<name>A0A9D1IVU6_9CLOT</name>
<feature type="compositionally biased region" description="Acidic residues" evidence="2">
    <location>
        <begin position="55"/>
        <end position="84"/>
    </location>
</feature>
<gene>
    <name evidence="4" type="ORF">IAB67_07215</name>
</gene>
<evidence type="ECO:0000313" key="5">
    <source>
        <dbReference type="Proteomes" id="UP000824073"/>
    </source>
</evidence>
<reference evidence="4" key="2">
    <citation type="journal article" date="2021" name="PeerJ">
        <title>Extensive microbial diversity within the chicken gut microbiome revealed by metagenomics and culture.</title>
        <authorList>
            <person name="Gilroy R."/>
            <person name="Ravi A."/>
            <person name="Getino M."/>
            <person name="Pursley I."/>
            <person name="Horton D.L."/>
            <person name="Alikhan N.F."/>
            <person name="Baker D."/>
            <person name="Gharbi K."/>
            <person name="Hall N."/>
            <person name="Watson M."/>
            <person name="Adriaenssens E.M."/>
            <person name="Foster-Nyarko E."/>
            <person name="Jarju S."/>
            <person name="Secka A."/>
            <person name="Antonio M."/>
            <person name="Oren A."/>
            <person name="Chaudhuri R.R."/>
            <person name="La Ragione R."/>
            <person name="Hildebrand F."/>
            <person name="Pallen M.J."/>
        </authorList>
    </citation>
    <scope>NUCLEOTIDE SEQUENCE</scope>
    <source>
        <strain evidence="4">CHK191-8634</strain>
    </source>
</reference>
<dbReference type="Gene3D" id="2.60.40.4270">
    <property type="entry name" value="Listeria-Bacteroides repeat domain"/>
    <property type="match status" value="2"/>
</dbReference>
<organism evidence="4 5">
    <name type="scientific">Candidatus Ventrousia excrementavium</name>
    <dbReference type="NCBI Taxonomy" id="2840961"/>
    <lineage>
        <taxon>Bacteria</taxon>
        <taxon>Bacillati</taxon>
        <taxon>Bacillota</taxon>
        <taxon>Clostridia</taxon>
        <taxon>Eubacteriales</taxon>
        <taxon>Clostridiaceae</taxon>
        <taxon>Clostridiaceae incertae sedis</taxon>
        <taxon>Candidatus Ventrousia</taxon>
    </lineage>
</organism>
<feature type="compositionally biased region" description="Pro residues" evidence="2">
    <location>
        <begin position="38"/>
        <end position="54"/>
    </location>
</feature>
<evidence type="ECO:0000313" key="4">
    <source>
        <dbReference type="EMBL" id="HIU44070.1"/>
    </source>
</evidence>
<dbReference type="InterPro" id="IPR042229">
    <property type="entry name" value="Listeria/Bacterioides_rpt_sf"/>
</dbReference>
<dbReference type="Proteomes" id="UP000824073">
    <property type="component" value="Unassembled WGS sequence"/>
</dbReference>
<dbReference type="AlphaFoldDB" id="A0A9D1IVU6"/>
<dbReference type="EMBL" id="DVMR01000056">
    <property type="protein sequence ID" value="HIU44070.1"/>
    <property type="molecule type" value="Genomic_DNA"/>
</dbReference>
<accession>A0A9D1IVU6</accession>
<dbReference type="InterPro" id="IPR013378">
    <property type="entry name" value="InlB-like_B-rpt"/>
</dbReference>
<evidence type="ECO:0000256" key="2">
    <source>
        <dbReference type="SAM" id="MobiDB-lite"/>
    </source>
</evidence>
<evidence type="ECO:0000256" key="3">
    <source>
        <dbReference type="SAM" id="SignalP"/>
    </source>
</evidence>
<feature type="region of interest" description="Disordered" evidence="2">
    <location>
        <begin position="33"/>
        <end position="108"/>
    </location>
</feature>
<comment type="caution">
    <text evidence="4">The sequence shown here is derived from an EMBL/GenBank/DDBJ whole genome shotgun (WGS) entry which is preliminary data.</text>
</comment>
<keyword evidence="3" id="KW-0732">Signal</keyword>
<dbReference type="GO" id="GO:0030313">
    <property type="term" value="C:cell envelope"/>
    <property type="evidence" value="ECO:0007669"/>
    <property type="project" value="UniProtKB-SubCell"/>
</dbReference>
<proteinExistence type="predicted"/>
<evidence type="ECO:0000256" key="1">
    <source>
        <dbReference type="ARBA" id="ARBA00004196"/>
    </source>
</evidence>
<sequence length="409" mass="44475">MKKALLFIFLLTMILTPAGCRVRVVDDPALADSVIQPETPPPEQPETPEPPQPPEESEPPQEPETPQEPEVTEPEPPQEPEEAPAENAPVSRPETVTTLSTTGPAAAETQAAAGVTVTYEPNGGDTAAVSTVVRTGEAYGVQPEAVRRGFSFAGWWTAPQGGTQIFADTIVTETSDHTLYARWQDRQTCTVTFDGNGGRVKSREARLELSDGDAYGVLPVPLREGYQFDGWFTAPDGGEAVTETSVFSGSADITLYAHWTYDPFAFWSFTLQNHTQQVYLCQQFSIYYEGPQDNITERSLGLISSTGSLNIAENLDSNETTDEWVLGKRPQVVLKCAGSQNPDAVRQAVQQRFPEQEVLVVSSAALGDGAEGLYARLALAKHLYPDWYGDVDLDTVAAELGVTDIPVYF</sequence>
<dbReference type="NCBIfam" id="TIGR02543">
    <property type="entry name" value="List_Bact_rpt"/>
    <property type="match status" value="2"/>
</dbReference>
<protein>
    <submittedName>
        <fullName evidence="4">InlB B-repeat-containing protein</fullName>
    </submittedName>
</protein>
<feature type="signal peptide" evidence="3">
    <location>
        <begin position="1"/>
        <end position="18"/>
    </location>
</feature>